<gene>
    <name evidence="1" type="ORF">EVAR_73254_1</name>
</gene>
<organism evidence="1 2">
    <name type="scientific">Eumeta variegata</name>
    <name type="common">Bagworm moth</name>
    <name type="synonym">Eumeta japonica</name>
    <dbReference type="NCBI Taxonomy" id="151549"/>
    <lineage>
        <taxon>Eukaryota</taxon>
        <taxon>Metazoa</taxon>
        <taxon>Ecdysozoa</taxon>
        <taxon>Arthropoda</taxon>
        <taxon>Hexapoda</taxon>
        <taxon>Insecta</taxon>
        <taxon>Pterygota</taxon>
        <taxon>Neoptera</taxon>
        <taxon>Endopterygota</taxon>
        <taxon>Lepidoptera</taxon>
        <taxon>Glossata</taxon>
        <taxon>Ditrysia</taxon>
        <taxon>Tineoidea</taxon>
        <taxon>Psychidae</taxon>
        <taxon>Oiketicinae</taxon>
        <taxon>Eumeta</taxon>
    </lineage>
</organism>
<protein>
    <submittedName>
        <fullName evidence="1">Uncharacterized protein</fullName>
    </submittedName>
</protein>
<keyword evidence="2" id="KW-1185">Reference proteome</keyword>
<dbReference type="AlphaFoldDB" id="A0A4C1T8N1"/>
<proteinExistence type="predicted"/>
<dbReference type="Proteomes" id="UP000299102">
    <property type="component" value="Unassembled WGS sequence"/>
</dbReference>
<dbReference type="EMBL" id="BGZK01009056">
    <property type="protein sequence ID" value="GBP10863.1"/>
    <property type="molecule type" value="Genomic_DNA"/>
</dbReference>
<evidence type="ECO:0000313" key="2">
    <source>
        <dbReference type="Proteomes" id="UP000299102"/>
    </source>
</evidence>
<sequence>MEIKVKYGRERRTPPGHMLEEIEELSLFYCLAFERFEFHSHCFIDLPQLTVSLKIILKNFGINHVVMFYVKAYVVYSQP</sequence>
<comment type="caution">
    <text evidence="1">The sequence shown here is derived from an EMBL/GenBank/DDBJ whole genome shotgun (WGS) entry which is preliminary data.</text>
</comment>
<accession>A0A4C1T8N1</accession>
<reference evidence="1 2" key="1">
    <citation type="journal article" date="2019" name="Commun. Biol.">
        <title>The bagworm genome reveals a unique fibroin gene that provides high tensile strength.</title>
        <authorList>
            <person name="Kono N."/>
            <person name="Nakamura H."/>
            <person name="Ohtoshi R."/>
            <person name="Tomita M."/>
            <person name="Numata K."/>
            <person name="Arakawa K."/>
        </authorList>
    </citation>
    <scope>NUCLEOTIDE SEQUENCE [LARGE SCALE GENOMIC DNA]</scope>
</reference>
<evidence type="ECO:0000313" key="1">
    <source>
        <dbReference type="EMBL" id="GBP10863.1"/>
    </source>
</evidence>
<name>A0A4C1T8N1_EUMVA</name>